<evidence type="ECO:0000313" key="3">
    <source>
        <dbReference type="Proteomes" id="UP000186336"/>
    </source>
</evidence>
<evidence type="ECO:0000313" key="2">
    <source>
        <dbReference type="EMBL" id="APX11851.1"/>
    </source>
</evidence>
<feature type="transmembrane region" description="Helical" evidence="1">
    <location>
        <begin position="189"/>
        <end position="214"/>
    </location>
</feature>
<sequence length="253" mass="26931">MSYAIRIFTHAISMVFRDLSATVRATSAGILLIALGAGLLVVMAPGLASGVTTFNSPEAFNSIPNIEFVLPAFLLMAIGYMMMIAAWHRYVLLPPERRDEGFTPSAGIVLGYFGRSLLLGLAVGVLAIPIFIPVGLIAASMGDRVAEIALIPMVALLGWLLLRWSLILPACTIERKMSFGDSWRATKPLAGTILGVLIIFVLIDFVLNLVLGAIITDSVISGIISVIVSLLYALVSASILTTLYGIAVEGRDV</sequence>
<feature type="transmembrane region" description="Helical" evidence="1">
    <location>
        <begin position="220"/>
        <end position="247"/>
    </location>
</feature>
<feature type="transmembrane region" description="Helical" evidence="1">
    <location>
        <begin position="21"/>
        <end position="48"/>
    </location>
</feature>
<feature type="transmembrane region" description="Helical" evidence="1">
    <location>
        <begin position="68"/>
        <end position="88"/>
    </location>
</feature>
<accession>A0A1P8MV09</accession>
<dbReference type="STRING" id="299262.BWR18_09280"/>
<keyword evidence="1" id="KW-1133">Transmembrane helix</keyword>
<gene>
    <name evidence="2" type="ORF">BWR18_09280</name>
</gene>
<keyword evidence="1" id="KW-0472">Membrane</keyword>
<dbReference type="OrthoDB" id="7704812at2"/>
<keyword evidence="1" id="KW-0812">Transmembrane</keyword>
<dbReference type="AlphaFoldDB" id="A0A1P8MV09"/>
<evidence type="ECO:0008006" key="4">
    <source>
        <dbReference type="Google" id="ProtNLM"/>
    </source>
</evidence>
<organism evidence="2 3">
    <name type="scientific">Tateyamaria omphalii</name>
    <dbReference type="NCBI Taxonomy" id="299262"/>
    <lineage>
        <taxon>Bacteria</taxon>
        <taxon>Pseudomonadati</taxon>
        <taxon>Pseudomonadota</taxon>
        <taxon>Alphaproteobacteria</taxon>
        <taxon>Rhodobacterales</taxon>
        <taxon>Roseobacteraceae</taxon>
        <taxon>Tateyamaria</taxon>
    </lineage>
</organism>
<evidence type="ECO:0000256" key="1">
    <source>
        <dbReference type="SAM" id="Phobius"/>
    </source>
</evidence>
<name>A0A1P8MV09_9RHOB</name>
<dbReference type="EMBL" id="CP019312">
    <property type="protein sequence ID" value="APX11851.1"/>
    <property type="molecule type" value="Genomic_DNA"/>
</dbReference>
<proteinExistence type="predicted"/>
<protein>
    <recommendedName>
        <fullName evidence="4">Glycerophosphoryl diester phosphodiesterase membrane domain-containing protein</fullName>
    </recommendedName>
</protein>
<feature type="transmembrane region" description="Helical" evidence="1">
    <location>
        <begin position="148"/>
        <end position="168"/>
    </location>
</feature>
<reference evidence="2 3" key="1">
    <citation type="submission" date="2017-01" db="EMBL/GenBank/DDBJ databases">
        <title>Complete genome of Tateyamaria omphalii DOK1-4 isolated from seawater in Dokdo.</title>
        <authorList>
            <person name="Kim J.H."/>
            <person name="Chi W.-J."/>
        </authorList>
    </citation>
    <scope>NUCLEOTIDE SEQUENCE [LARGE SCALE GENOMIC DNA]</scope>
    <source>
        <strain evidence="2 3">DOK1-4</strain>
    </source>
</reference>
<feature type="transmembrane region" description="Helical" evidence="1">
    <location>
        <begin position="117"/>
        <end position="142"/>
    </location>
</feature>
<dbReference type="RefSeq" id="WP_076627711.1">
    <property type="nucleotide sequence ID" value="NZ_CP019312.1"/>
</dbReference>
<dbReference type="KEGG" id="tom:BWR18_09280"/>
<dbReference type="Proteomes" id="UP000186336">
    <property type="component" value="Chromosome"/>
</dbReference>
<keyword evidence="3" id="KW-1185">Reference proteome</keyword>